<keyword evidence="2" id="KW-0547">Nucleotide-binding</keyword>
<comment type="caution">
    <text evidence="9">The sequence shown here is derived from an EMBL/GenBank/DDBJ whole genome shotgun (WGS) entry which is preliminary data.</text>
</comment>
<reference evidence="9" key="3">
    <citation type="submission" date="2018-04" db="EMBL/GenBank/DDBJ databases">
        <authorList>
            <person name="Sheh A."/>
            <person name="Shen Z."/>
            <person name="Mannion A.J."/>
            <person name="Fox J.G."/>
        </authorList>
    </citation>
    <scope>NUCLEOTIDE SEQUENCE</scope>
    <source>
        <strain evidence="9">MIT 97-6194</strain>
    </source>
</reference>
<accession>A0A347VS32</accession>
<dbReference type="EMBL" id="JRMP02000010">
    <property type="protein sequence ID" value="TLD94089.1"/>
    <property type="molecule type" value="Genomic_DNA"/>
</dbReference>
<sequence>MDKHIKNLKALAKNISEYINSNEYLDKTTIVEIKEILDSINVAKSEYKIAIVANMSAGKSTLINALFGKEILPAYTKSTTDCPTYIHNKDSKKLVVTKSNGEKIEVTQNIESEIKDYAKNDETFKNDIKDEKYKNVERIDLYYPFENIKNPFNSVEVIFIDTPGPNAKGEEYSQKHKNSTSEILRHTDMVLFLFDYNQLDSQIETNNTQNDKLGLWHAIKERIATKKAKDFEVFFIINKIDGALKDNRQNIKDILAKEHNKSKQELKALNNELEHKYFGKNEKEAKEKLENAAKTYGIENPKVLLVSSYYHLLKNTIESSFDDDAEQDLKGKREFFMRIFGDSWEREFIEYLGITSLEQEINKYIEHNVAEKILNRIKDSIKKSFELIKKNFNMQIGIYSKPKSKAAQNLQDAQSYLKQDMPQYKKDIQEYMQQEIYKAQGELADIIESRKQEYFGKEQVDSIAAGVGFFTIRYLDGYSKEDSKSAAKKAILENDVKKITSDIMNVKTSVSDDKKQECLNLVPEFLQEVMQDITNQFLFIENDIAMIFVDIYTECDITFMQYKSKIESHIGKTLEIENVNIDYKNIHIDIDDINIKMDIQETTDSYKVSDSTWYKPWTWGDERTITYKDGYKINLSIIRKEIQQNIENNIYPNINKIKQDSNKSIESLCDSYNNLFNTFILAQEAKIQNLKKELESSTHKLQDVEDAAAEFDKLQSQILSQMGE</sequence>
<gene>
    <name evidence="8" type="ORF">DCO61_02940</name>
    <name evidence="9" type="ORF">LS64_007175</name>
</gene>
<dbReference type="GO" id="GO:0003924">
    <property type="term" value="F:GTPase activity"/>
    <property type="evidence" value="ECO:0007669"/>
    <property type="project" value="InterPro"/>
</dbReference>
<dbReference type="OrthoDB" id="5409226at2"/>
<dbReference type="GO" id="GO:0008053">
    <property type="term" value="P:mitochondrial fusion"/>
    <property type="evidence" value="ECO:0007669"/>
    <property type="project" value="TreeGrafter"/>
</dbReference>
<keyword evidence="5" id="KW-0472">Membrane</keyword>
<evidence type="ECO:0000256" key="1">
    <source>
        <dbReference type="ARBA" id="ARBA00004370"/>
    </source>
</evidence>
<dbReference type="Pfam" id="PF00350">
    <property type="entry name" value="Dynamin_N"/>
    <property type="match status" value="1"/>
</dbReference>
<name>A0A347VS32_9HELI</name>
<evidence type="ECO:0000313" key="9">
    <source>
        <dbReference type="EMBL" id="TLD94089.1"/>
    </source>
</evidence>
<dbReference type="SUPFAM" id="SSF52540">
    <property type="entry name" value="P-loop containing nucleoside triphosphate hydrolases"/>
    <property type="match status" value="1"/>
</dbReference>
<proteinExistence type="predicted"/>
<dbReference type="GO" id="GO:0005525">
    <property type="term" value="F:GTP binding"/>
    <property type="evidence" value="ECO:0007669"/>
    <property type="project" value="UniProtKB-KW"/>
</dbReference>
<dbReference type="STRING" id="1548018.LS64_10780"/>
<reference evidence="8 11" key="4">
    <citation type="submission" date="2019-12" db="EMBL/GenBank/DDBJ databases">
        <title>Multi-Generational Helicobacter saguini Isolates.</title>
        <authorList>
            <person name="Mannion A."/>
            <person name="Shen Z."/>
            <person name="Fox J.G."/>
        </authorList>
    </citation>
    <scope>NUCLEOTIDE SEQUENCE [LARGE SCALE GENOMIC DNA]</scope>
    <source>
        <strain evidence="8">16-048</strain>
        <strain evidence="11">16-048 (F4)</strain>
    </source>
</reference>
<dbReference type="Gene3D" id="3.40.50.300">
    <property type="entry name" value="P-loop containing nucleotide triphosphate hydrolases"/>
    <property type="match status" value="1"/>
</dbReference>
<dbReference type="InterPro" id="IPR045063">
    <property type="entry name" value="Dynamin_N"/>
</dbReference>
<feature type="domain" description="Dynamin N-terminal" evidence="7">
    <location>
        <begin position="49"/>
        <end position="205"/>
    </location>
</feature>
<evidence type="ECO:0000313" key="11">
    <source>
        <dbReference type="Proteomes" id="UP000477070"/>
    </source>
</evidence>
<reference evidence="9 10" key="2">
    <citation type="journal article" date="2016" name="Infect. Immun.">
        <title>Helicobacter saguini, a Novel Helicobacter Isolated from Cotton-Top Tamarins with Ulcerative Colitis, Has Proinflammatory Properties and Induces Typhlocolitis and Dysplasia in Gnotobiotic IL-10-/- Mice.</title>
        <authorList>
            <person name="Shen Z."/>
            <person name="Mannion A."/>
            <person name="Whary M.T."/>
            <person name="Muthupalani S."/>
            <person name="Sheh A."/>
            <person name="Feng Y."/>
            <person name="Gong G."/>
            <person name="Vandamme P."/>
            <person name="Holcombe H.R."/>
            <person name="Paster B.J."/>
            <person name="Fox J.G."/>
        </authorList>
    </citation>
    <scope>NUCLEOTIDE SEQUENCE [LARGE SCALE GENOMIC DNA]</scope>
    <source>
        <strain evidence="9 10">MIT 97-6194</strain>
    </source>
</reference>
<dbReference type="RefSeq" id="WP_034572991.1">
    <property type="nucleotide sequence ID" value="NZ_JRMP02000010.1"/>
</dbReference>
<evidence type="ECO:0000256" key="5">
    <source>
        <dbReference type="ARBA" id="ARBA00023136"/>
    </source>
</evidence>
<evidence type="ECO:0000259" key="7">
    <source>
        <dbReference type="Pfam" id="PF00350"/>
    </source>
</evidence>
<dbReference type="Proteomes" id="UP000029714">
    <property type="component" value="Unassembled WGS sequence"/>
</dbReference>
<keyword evidence="3" id="KW-0378">Hydrolase</keyword>
<evidence type="ECO:0000313" key="10">
    <source>
        <dbReference type="Proteomes" id="UP000029714"/>
    </source>
</evidence>
<keyword evidence="10" id="KW-1185">Reference proteome</keyword>
<dbReference type="AlphaFoldDB" id="A0A347VS32"/>
<dbReference type="PANTHER" id="PTHR10465">
    <property type="entry name" value="TRANSMEMBRANE GTPASE FZO1"/>
    <property type="match status" value="1"/>
</dbReference>
<comment type="subcellular location">
    <subcellularLocation>
        <location evidence="1">Membrane</location>
    </subcellularLocation>
</comment>
<keyword evidence="4" id="KW-0342">GTP-binding</keyword>
<reference evidence="9 10" key="1">
    <citation type="journal article" date="2014" name="Genome Announc.">
        <title>Draft genome sequences of eight enterohepatic helicobacter species isolated from both laboratory and wild rodents.</title>
        <authorList>
            <person name="Sheh A."/>
            <person name="Shen Z."/>
            <person name="Fox J.G."/>
        </authorList>
    </citation>
    <scope>NUCLEOTIDE SEQUENCE [LARGE SCALE GENOMIC DNA]</scope>
    <source>
        <strain evidence="9 10">MIT 97-6194</strain>
    </source>
</reference>
<dbReference type="InterPro" id="IPR027417">
    <property type="entry name" value="P-loop_NTPase"/>
</dbReference>
<evidence type="ECO:0000256" key="3">
    <source>
        <dbReference type="ARBA" id="ARBA00022801"/>
    </source>
</evidence>
<protein>
    <recommendedName>
        <fullName evidence="7">Dynamin N-terminal domain-containing protein</fullName>
    </recommendedName>
</protein>
<evidence type="ECO:0000256" key="4">
    <source>
        <dbReference type="ARBA" id="ARBA00023134"/>
    </source>
</evidence>
<dbReference type="GO" id="GO:0016020">
    <property type="term" value="C:membrane"/>
    <property type="evidence" value="ECO:0007669"/>
    <property type="project" value="UniProtKB-SubCell"/>
</dbReference>
<evidence type="ECO:0000313" key="8">
    <source>
        <dbReference type="EMBL" id="MWV69006.1"/>
    </source>
</evidence>
<organism evidence="9 10">
    <name type="scientific">Helicobacter saguini</name>
    <dbReference type="NCBI Taxonomy" id="1548018"/>
    <lineage>
        <taxon>Bacteria</taxon>
        <taxon>Pseudomonadati</taxon>
        <taxon>Campylobacterota</taxon>
        <taxon>Epsilonproteobacteria</taxon>
        <taxon>Campylobacterales</taxon>
        <taxon>Helicobacteraceae</taxon>
        <taxon>Helicobacter</taxon>
    </lineage>
</organism>
<dbReference type="PANTHER" id="PTHR10465:SF0">
    <property type="entry name" value="SARCALUMENIN"/>
    <property type="match status" value="1"/>
</dbReference>
<evidence type="ECO:0000256" key="6">
    <source>
        <dbReference type="SAM" id="Coils"/>
    </source>
</evidence>
<dbReference type="Proteomes" id="UP000477070">
    <property type="component" value="Unassembled WGS sequence"/>
</dbReference>
<dbReference type="InterPro" id="IPR027094">
    <property type="entry name" value="Mitofusin_fam"/>
</dbReference>
<dbReference type="EMBL" id="QBIU01000001">
    <property type="protein sequence ID" value="MWV69006.1"/>
    <property type="molecule type" value="Genomic_DNA"/>
</dbReference>
<feature type="coiled-coil region" evidence="6">
    <location>
        <begin position="680"/>
        <end position="707"/>
    </location>
</feature>
<keyword evidence="6" id="KW-0175">Coiled coil</keyword>
<evidence type="ECO:0000256" key="2">
    <source>
        <dbReference type="ARBA" id="ARBA00022741"/>
    </source>
</evidence>